<keyword evidence="2 5" id="KW-0812">Transmembrane</keyword>
<dbReference type="InterPro" id="IPR053066">
    <property type="entry name" value="ADGR_G7"/>
</dbReference>
<feature type="transmembrane region" description="Helical" evidence="5">
    <location>
        <begin position="161"/>
        <end position="180"/>
    </location>
</feature>
<evidence type="ECO:0000313" key="7">
    <source>
        <dbReference type="Proteomes" id="UP001164746"/>
    </source>
</evidence>
<keyword evidence="7" id="KW-1185">Reference proteome</keyword>
<evidence type="ECO:0000256" key="5">
    <source>
        <dbReference type="SAM" id="Phobius"/>
    </source>
</evidence>
<dbReference type="Proteomes" id="UP001164746">
    <property type="component" value="Chromosome 7"/>
</dbReference>
<reference evidence="6" key="1">
    <citation type="submission" date="2022-11" db="EMBL/GenBank/DDBJ databases">
        <title>Centuries of genome instability and evolution in soft-shell clam transmissible cancer (bioRxiv).</title>
        <authorList>
            <person name="Hart S.F.M."/>
            <person name="Yonemitsu M.A."/>
            <person name="Giersch R.M."/>
            <person name="Beal B.F."/>
            <person name="Arriagada G."/>
            <person name="Davis B.W."/>
            <person name="Ostrander E.A."/>
            <person name="Goff S.P."/>
            <person name="Metzger M.J."/>
        </authorList>
    </citation>
    <scope>NUCLEOTIDE SEQUENCE</scope>
    <source>
        <strain evidence="6">MELC-2E11</strain>
        <tissue evidence="6">Siphon/mantle</tissue>
    </source>
</reference>
<proteinExistence type="predicted"/>
<keyword evidence="3 5" id="KW-1133">Transmembrane helix</keyword>
<name>A0ABY7EMR7_MYAAR</name>
<feature type="transmembrane region" description="Helical" evidence="5">
    <location>
        <begin position="130"/>
        <end position="149"/>
    </location>
</feature>
<feature type="transmembrane region" description="Helical" evidence="5">
    <location>
        <begin position="88"/>
        <end position="109"/>
    </location>
</feature>
<accession>A0ABY7EMR7</accession>
<evidence type="ECO:0000256" key="1">
    <source>
        <dbReference type="ARBA" id="ARBA00004141"/>
    </source>
</evidence>
<evidence type="ECO:0000256" key="4">
    <source>
        <dbReference type="ARBA" id="ARBA00023136"/>
    </source>
</evidence>
<evidence type="ECO:0000313" key="6">
    <source>
        <dbReference type="EMBL" id="WAR10307.1"/>
    </source>
</evidence>
<dbReference type="InterPro" id="IPR000832">
    <property type="entry name" value="GPCR_2_secretin-like"/>
</dbReference>
<feature type="transmembrane region" description="Helical" evidence="5">
    <location>
        <begin position="64"/>
        <end position="82"/>
    </location>
</feature>
<dbReference type="EMBL" id="CP111018">
    <property type="protein sequence ID" value="WAR10307.1"/>
    <property type="molecule type" value="Genomic_DNA"/>
</dbReference>
<sequence length="316" mass="35495">MGFMATEEPLNILFDDHNNLVCSYWDNYADEAAGGWGTEGCSMTSYVNNTVVCKHLRNGRSQQVLINLSVSILCSAILFLVGMERTESHGGCIAVAALLRYFILVSFMWMLVEGTLQYLRFVFGTYIPKFMIKTMIPASGIPLIPLLFIGKSAVVCFYHSVMVVILANLIVFTLVMCSLFKRKTNIMMSNQSELKMALLHFQAVVFAMPRESCAVLNPFTSLMPVRKKTKERLQTPTTNIPNYRATTQTVQATPRSGAKIVTCKFGLQTPKTWFGIKLFSELTVQIVDLVLDKTVFEDCLNFDKMTSESLTIHLQI</sequence>
<dbReference type="Gene3D" id="1.20.1070.10">
    <property type="entry name" value="Rhodopsin 7-helix transmembrane proteins"/>
    <property type="match status" value="1"/>
</dbReference>
<protein>
    <submittedName>
        <fullName evidence="6">AGRG4-like protein</fullName>
    </submittedName>
</protein>
<keyword evidence="4 5" id="KW-0472">Membrane</keyword>
<gene>
    <name evidence="6" type="ORF">MAR_035383</name>
</gene>
<evidence type="ECO:0000256" key="2">
    <source>
        <dbReference type="ARBA" id="ARBA00022692"/>
    </source>
</evidence>
<organism evidence="6 7">
    <name type="scientific">Mya arenaria</name>
    <name type="common">Soft-shell clam</name>
    <dbReference type="NCBI Taxonomy" id="6604"/>
    <lineage>
        <taxon>Eukaryota</taxon>
        <taxon>Metazoa</taxon>
        <taxon>Spiralia</taxon>
        <taxon>Lophotrochozoa</taxon>
        <taxon>Mollusca</taxon>
        <taxon>Bivalvia</taxon>
        <taxon>Autobranchia</taxon>
        <taxon>Heteroconchia</taxon>
        <taxon>Euheterodonta</taxon>
        <taxon>Imparidentia</taxon>
        <taxon>Neoheterodontei</taxon>
        <taxon>Myida</taxon>
        <taxon>Myoidea</taxon>
        <taxon>Myidae</taxon>
        <taxon>Mya</taxon>
    </lineage>
</organism>
<dbReference type="PANTHER" id="PTHR47767">
    <property type="entry name" value="ADHESION G PROTEIN-COUPLED RECEPTOR G7"/>
    <property type="match status" value="1"/>
</dbReference>
<dbReference type="Pfam" id="PF00002">
    <property type="entry name" value="7tm_2"/>
    <property type="match status" value="1"/>
</dbReference>
<comment type="subcellular location">
    <subcellularLocation>
        <location evidence="1">Membrane</location>
        <topology evidence="1">Multi-pass membrane protein</topology>
    </subcellularLocation>
</comment>
<evidence type="ECO:0000256" key="3">
    <source>
        <dbReference type="ARBA" id="ARBA00022989"/>
    </source>
</evidence>